<name>A0A2N5V642_9BASI</name>
<keyword evidence="1" id="KW-0472">Membrane</keyword>
<keyword evidence="1" id="KW-1133">Transmembrane helix</keyword>
<sequence>MGNRANNNKAARQGKRTLASKRRGLVFRGDDVITAQSQAFPGCLINSMRCLFLLLLSIVPLSALFYLAALGTTIYTAPLGSIIFAVLGSP</sequence>
<accession>A0A2N5V642</accession>
<dbReference type="Proteomes" id="UP000235392">
    <property type="component" value="Unassembled WGS sequence"/>
</dbReference>
<protein>
    <submittedName>
        <fullName evidence="2">Uncharacterized protein</fullName>
    </submittedName>
</protein>
<dbReference type="AlphaFoldDB" id="A0A2N5V642"/>
<dbReference type="EMBL" id="PGCI01000048">
    <property type="protein sequence ID" value="PLW45460.1"/>
    <property type="molecule type" value="Genomic_DNA"/>
</dbReference>
<evidence type="ECO:0000313" key="2">
    <source>
        <dbReference type="EMBL" id="PLW45460.1"/>
    </source>
</evidence>
<proteinExistence type="predicted"/>
<feature type="transmembrane region" description="Helical" evidence="1">
    <location>
        <begin position="50"/>
        <end position="69"/>
    </location>
</feature>
<comment type="caution">
    <text evidence="2">The sequence shown here is derived from an EMBL/GenBank/DDBJ whole genome shotgun (WGS) entry which is preliminary data.</text>
</comment>
<evidence type="ECO:0000313" key="3">
    <source>
        <dbReference type="Proteomes" id="UP000235392"/>
    </source>
</evidence>
<evidence type="ECO:0000256" key="1">
    <source>
        <dbReference type="SAM" id="Phobius"/>
    </source>
</evidence>
<reference evidence="2 3" key="1">
    <citation type="submission" date="2017-11" db="EMBL/GenBank/DDBJ databases">
        <title>De novo assembly and phasing of dikaryotic genomes from two isolates of Puccinia coronata f. sp. avenae, the causal agent of oat crown rust.</title>
        <authorList>
            <person name="Miller M.E."/>
            <person name="Zhang Y."/>
            <person name="Omidvar V."/>
            <person name="Sperschneider J."/>
            <person name="Schwessinger B."/>
            <person name="Raley C."/>
            <person name="Palmer J.M."/>
            <person name="Garnica D."/>
            <person name="Upadhyaya N."/>
            <person name="Rathjen J."/>
            <person name="Taylor J.M."/>
            <person name="Park R.F."/>
            <person name="Dodds P.N."/>
            <person name="Hirsch C.D."/>
            <person name="Kianian S.F."/>
            <person name="Figueroa M."/>
        </authorList>
    </citation>
    <scope>NUCLEOTIDE SEQUENCE [LARGE SCALE GENOMIC DNA]</scope>
    <source>
        <strain evidence="2">12SD80</strain>
    </source>
</reference>
<gene>
    <name evidence="2" type="ORF">PCASD_05954</name>
</gene>
<organism evidence="2 3">
    <name type="scientific">Puccinia coronata f. sp. avenae</name>
    <dbReference type="NCBI Taxonomy" id="200324"/>
    <lineage>
        <taxon>Eukaryota</taxon>
        <taxon>Fungi</taxon>
        <taxon>Dikarya</taxon>
        <taxon>Basidiomycota</taxon>
        <taxon>Pucciniomycotina</taxon>
        <taxon>Pucciniomycetes</taxon>
        <taxon>Pucciniales</taxon>
        <taxon>Pucciniaceae</taxon>
        <taxon>Puccinia</taxon>
    </lineage>
</organism>
<keyword evidence="1" id="KW-0812">Transmembrane</keyword>